<evidence type="ECO:0000313" key="2">
    <source>
        <dbReference type="EMBL" id="AZP12093.1"/>
    </source>
</evidence>
<keyword evidence="2" id="KW-0808">Transferase</keyword>
<dbReference type="AlphaFoldDB" id="A0A3Q9BQG2"/>
<sequence>MPAFDQIRLRTSRLILRPLLEADASALFAIYSDPRIMEFWSSPPWTSIASAEEKISRNRLGMETGGSIGFGLFRCEDEHLLGTCDLFHLDQQCRRGEVGYGLAFEAWGQGYMQEAMQVLLGYGFKELALNRIEADIDPANLASAKVLTRMGFTLEGLLRERWIVGGVKSDSAMYGLLASEWQART</sequence>
<dbReference type="PANTHER" id="PTHR43441:SF11">
    <property type="entry name" value="RIBOSOMAL-PROTEIN-SERINE ACETYLTRANSFERASE"/>
    <property type="match status" value="1"/>
</dbReference>
<dbReference type="InterPro" id="IPR016181">
    <property type="entry name" value="Acyl_CoA_acyltransferase"/>
</dbReference>
<keyword evidence="3" id="KW-1185">Reference proteome</keyword>
<dbReference type="GO" id="GO:0008999">
    <property type="term" value="F:protein-N-terminal-alanine acetyltransferase activity"/>
    <property type="evidence" value="ECO:0007669"/>
    <property type="project" value="TreeGrafter"/>
</dbReference>
<dbReference type="RefSeq" id="WP_126127475.1">
    <property type="nucleotide sequence ID" value="NZ_CP034464.1"/>
</dbReference>
<organism evidence="2 3">
    <name type="scientific">Undibacterium parvum</name>
    <dbReference type="NCBI Taxonomy" id="401471"/>
    <lineage>
        <taxon>Bacteria</taxon>
        <taxon>Pseudomonadati</taxon>
        <taxon>Pseudomonadota</taxon>
        <taxon>Betaproteobacteria</taxon>
        <taxon>Burkholderiales</taxon>
        <taxon>Oxalobacteraceae</taxon>
        <taxon>Undibacterium</taxon>
    </lineage>
</organism>
<dbReference type="Gene3D" id="3.40.630.30">
    <property type="match status" value="1"/>
</dbReference>
<dbReference type="InterPro" id="IPR051908">
    <property type="entry name" value="Ribosomal_N-acetyltransferase"/>
</dbReference>
<dbReference type="OrthoDB" id="9801656at2"/>
<dbReference type="PROSITE" id="PS51186">
    <property type="entry name" value="GNAT"/>
    <property type="match status" value="1"/>
</dbReference>
<dbReference type="InterPro" id="IPR000182">
    <property type="entry name" value="GNAT_dom"/>
</dbReference>
<dbReference type="GO" id="GO:0005737">
    <property type="term" value="C:cytoplasm"/>
    <property type="evidence" value="ECO:0007669"/>
    <property type="project" value="TreeGrafter"/>
</dbReference>
<dbReference type="KEGG" id="upv:EJN92_08835"/>
<dbReference type="EMBL" id="CP034464">
    <property type="protein sequence ID" value="AZP12093.1"/>
    <property type="molecule type" value="Genomic_DNA"/>
</dbReference>
<name>A0A3Q9BQG2_9BURK</name>
<accession>A0A3Q9BQG2</accession>
<dbReference type="Proteomes" id="UP000275663">
    <property type="component" value="Chromosome"/>
</dbReference>
<dbReference type="Pfam" id="PF13302">
    <property type="entry name" value="Acetyltransf_3"/>
    <property type="match status" value="1"/>
</dbReference>
<feature type="domain" description="N-acetyltransferase" evidence="1">
    <location>
        <begin position="14"/>
        <end position="179"/>
    </location>
</feature>
<gene>
    <name evidence="2" type="ORF">EJN92_08835</name>
</gene>
<evidence type="ECO:0000259" key="1">
    <source>
        <dbReference type="PROSITE" id="PS51186"/>
    </source>
</evidence>
<protein>
    <submittedName>
        <fullName evidence="2">N-acetyltransferase</fullName>
    </submittedName>
</protein>
<reference evidence="2 3" key="1">
    <citation type="journal article" date="2011" name="Int. J. Syst. Evol. Microbiol.">
        <title>Description of Undibacterium oligocarboniphilum sp. nov., isolated from purified water, and Undibacterium pigrum strain CCUG 49012 as the type strain of Undibacterium parvum sp. nov., and emended descriptions of the genus Undibacterium and the species Undibacterium pigrum.</title>
        <authorList>
            <person name="Eder W."/>
            <person name="Wanner G."/>
            <person name="Ludwig W."/>
            <person name="Busse H.J."/>
            <person name="Ziemke-Kageler F."/>
            <person name="Lang E."/>
        </authorList>
    </citation>
    <scope>NUCLEOTIDE SEQUENCE [LARGE SCALE GENOMIC DNA]</scope>
    <source>
        <strain evidence="2 3">DSM 23061</strain>
    </source>
</reference>
<dbReference type="PANTHER" id="PTHR43441">
    <property type="entry name" value="RIBOSOMAL-PROTEIN-SERINE ACETYLTRANSFERASE"/>
    <property type="match status" value="1"/>
</dbReference>
<dbReference type="SUPFAM" id="SSF55729">
    <property type="entry name" value="Acyl-CoA N-acyltransferases (Nat)"/>
    <property type="match status" value="1"/>
</dbReference>
<dbReference type="GO" id="GO:1990189">
    <property type="term" value="F:protein N-terminal-serine acetyltransferase activity"/>
    <property type="evidence" value="ECO:0007669"/>
    <property type="project" value="TreeGrafter"/>
</dbReference>
<proteinExistence type="predicted"/>
<evidence type="ECO:0000313" key="3">
    <source>
        <dbReference type="Proteomes" id="UP000275663"/>
    </source>
</evidence>